<comment type="caution">
    <text evidence="3">The sequence shown here is derived from an EMBL/GenBank/DDBJ whole genome shotgun (WGS) entry which is preliminary data.</text>
</comment>
<feature type="compositionally biased region" description="Pro residues" evidence="2">
    <location>
        <begin position="309"/>
        <end position="339"/>
    </location>
</feature>
<feature type="region of interest" description="Disordered" evidence="2">
    <location>
        <begin position="164"/>
        <end position="185"/>
    </location>
</feature>
<accession>A0A834SHI1</accession>
<feature type="compositionally biased region" description="Acidic residues" evidence="2">
    <location>
        <begin position="164"/>
        <end position="176"/>
    </location>
</feature>
<gene>
    <name evidence="3" type="ORF">G2W53_042612</name>
</gene>
<evidence type="ECO:0008006" key="5">
    <source>
        <dbReference type="Google" id="ProtNLM"/>
    </source>
</evidence>
<organism evidence="3 4">
    <name type="scientific">Senna tora</name>
    <dbReference type="NCBI Taxonomy" id="362788"/>
    <lineage>
        <taxon>Eukaryota</taxon>
        <taxon>Viridiplantae</taxon>
        <taxon>Streptophyta</taxon>
        <taxon>Embryophyta</taxon>
        <taxon>Tracheophyta</taxon>
        <taxon>Spermatophyta</taxon>
        <taxon>Magnoliopsida</taxon>
        <taxon>eudicotyledons</taxon>
        <taxon>Gunneridae</taxon>
        <taxon>Pentapetalae</taxon>
        <taxon>rosids</taxon>
        <taxon>fabids</taxon>
        <taxon>Fabales</taxon>
        <taxon>Fabaceae</taxon>
        <taxon>Caesalpinioideae</taxon>
        <taxon>Cassia clade</taxon>
        <taxon>Senna</taxon>
    </lineage>
</organism>
<protein>
    <recommendedName>
        <fullName evidence="5">Hydroxyproline-rich glycoprotein family protein</fullName>
    </recommendedName>
</protein>
<evidence type="ECO:0000256" key="1">
    <source>
        <dbReference type="ARBA" id="ARBA00023054"/>
    </source>
</evidence>
<dbReference type="PANTHER" id="PTHR31342:SF53">
    <property type="entry name" value="GLYCOPROTEIN FAMILY PROTEIN, PUTATIVE-RELATED"/>
    <property type="match status" value="1"/>
</dbReference>
<dbReference type="EMBL" id="JAAIUW010000013">
    <property type="protein sequence ID" value="KAF7803501.1"/>
    <property type="molecule type" value="Genomic_DNA"/>
</dbReference>
<proteinExistence type="predicted"/>
<feature type="compositionally biased region" description="Pro residues" evidence="2">
    <location>
        <begin position="289"/>
        <end position="300"/>
    </location>
</feature>
<dbReference type="AlphaFoldDB" id="A0A834SHI1"/>
<dbReference type="OrthoDB" id="2020598at2759"/>
<feature type="region of interest" description="Disordered" evidence="2">
    <location>
        <begin position="279"/>
        <end position="413"/>
    </location>
</feature>
<evidence type="ECO:0000313" key="4">
    <source>
        <dbReference type="Proteomes" id="UP000634136"/>
    </source>
</evidence>
<keyword evidence="4" id="KW-1185">Reference proteome</keyword>
<reference evidence="3" key="1">
    <citation type="submission" date="2020-09" db="EMBL/GenBank/DDBJ databases">
        <title>Genome-Enabled Discovery of Anthraquinone Biosynthesis in Senna tora.</title>
        <authorList>
            <person name="Kang S.-H."/>
            <person name="Pandey R.P."/>
            <person name="Lee C.-M."/>
            <person name="Sim J.-S."/>
            <person name="Jeong J.-T."/>
            <person name="Choi B.-S."/>
            <person name="Jung M."/>
            <person name="Ginzburg D."/>
            <person name="Zhao K."/>
            <person name="Won S.Y."/>
            <person name="Oh T.-J."/>
            <person name="Yu Y."/>
            <person name="Kim N.-H."/>
            <person name="Lee O.R."/>
            <person name="Lee T.-H."/>
            <person name="Bashyal P."/>
            <person name="Kim T.-S."/>
            <person name="Lee W.-H."/>
            <person name="Kawkins C."/>
            <person name="Kim C.-K."/>
            <person name="Kim J.S."/>
            <person name="Ahn B.O."/>
            <person name="Rhee S.Y."/>
            <person name="Sohng J.K."/>
        </authorList>
    </citation>
    <scope>NUCLEOTIDE SEQUENCE</scope>
    <source>
        <tissue evidence="3">Leaf</tissue>
    </source>
</reference>
<dbReference type="InterPro" id="IPR040265">
    <property type="entry name" value="CHUP1/IPGA1-like"/>
</dbReference>
<evidence type="ECO:0000256" key="2">
    <source>
        <dbReference type="SAM" id="MobiDB-lite"/>
    </source>
</evidence>
<sequence length="616" mass="68428">MATMGFCGLMKKPLFFRRKPFASDQAIRGLNLPKGKAASSGVQKKGRGTRSRKCTFVGDDQLILVMELVIKTLENLHTLYPEIIPSNEVSEIKHKINAEESLAYFCKALKFVGESWMMNNEYMVEFNFKFPSCNDNTNMLHLGETVLATLDTLIRMGSERLDMMQEEEEEEEEDDDDGKKELGLCGTSSFNSESNLCWSSPPHTPTSVLPETPPLPSSSSSSLLCSLRLQAVGKLNPIDLKRLSFHLPHQHLAFLPPAETNQPKNFTFMEEHDDKMELDQNDNSQNQQSPPPPPPPPPPSKKNEAAAVPPIPRGLAPPPPPPPPVPSKDGSVPPPPPPVVGRGNGGGPPPAPAGGTERFLRPKATTKLKRSTQLGNLYRTLKGKVEGSNSNTTKSSGRRSGIGKSTGGKQGMADALAEMTKRTSISNFKTKDMTELVNFHKDVESVLENLTDESQVLSRFEGFPTKKLEAIRMAAALYNKLNSIVTELQNWNAVLPFGQFMDKVERYFNKIKPEIDALERIKDEESKKFKTHNIEFDFHIIVKIKEAIVDVSSNCMELALKESSGEDNAVNGKGKMLWRAFQFAFRVYTFAGGHDDRADRLTRELAREIESKPIHT</sequence>
<name>A0A834SHI1_9FABA</name>
<dbReference type="PANTHER" id="PTHR31342">
    <property type="entry name" value="PROTEIN CHUP1, CHLOROPLASTIC"/>
    <property type="match status" value="1"/>
</dbReference>
<evidence type="ECO:0000313" key="3">
    <source>
        <dbReference type="EMBL" id="KAF7803501.1"/>
    </source>
</evidence>
<feature type="region of interest" description="Disordered" evidence="2">
    <location>
        <begin position="202"/>
        <end position="221"/>
    </location>
</feature>
<feature type="compositionally biased region" description="Low complexity" evidence="2">
    <location>
        <begin position="392"/>
        <end position="403"/>
    </location>
</feature>
<dbReference type="Proteomes" id="UP000634136">
    <property type="component" value="Unassembled WGS sequence"/>
</dbReference>
<keyword evidence="1" id="KW-0175">Coiled coil</keyword>